<evidence type="ECO:0000313" key="2">
    <source>
        <dbReference type="Proteomes" id="UP001516400"/>
    </source>
</evidence>
<sequence>MRNERLDYYVFEEKQGVIHSYTRSNKSASNFNQQNVPLFFDELTVVCDKYGFAAFDIWIVDETGVTTVQQISKFVDQKETEQVGGITPSEEKVCDKYGFAALDIWILEETGVTTVQKISKFVDQKETKQFGVLLPAKRRDDGSIAEAKADLFAKMFSQNSVQDTSNALPPSISHV</sequence>
<accession>A0ABD2MKC0</accession>
<reference evidence="1 2" key="1">
    <citation type="journal article" date="2021" name="BMC Biol.">
        <title>Horizontally acquired antibacterial genes associated with adaptive radiation of ladybird beetles.</title>
        <authorList>
            <person name="Li H.S."/>
            <person name="Tang X.F."/>
            <person name="Huang Y.H."/>
            <person name="Xu Z.Y."/>
            <person name="Chen M.L."/>
            <person name="Du X.Y."/>
            <person name="Qiu B.Y."/>
            <person name="Chen P.T."/>
            <person name="Zhang W."/>
            <person name="Slipinski A."/>
            <person name="Escalona H.E."/>
            <person name="Waterhouse R.M."/>
            <person name="Zwick A."/>
            <person name="Pang H."/>
        </authorList>
    </citation>
    <scope>NUCLEOTIDE SEQUENCE [LARGE SCALE GENOMIC DNA]</scope>
    <source>
        <strain evidence="1">SYSU2018</strain>
    </source>
</reference>
<keyword evidence="2" id="KW-1185">Reference proteome</keyword>
<dbReference type="AlphaFoldDB" id="A0ABD2MKC0"/>
<protein>
    <submittedName>
        <fullName evidence="1">Uncharacterized protein</fullName>
    </submittedName>
</protein>
<dbReference type="Proteomes" id="UP001516400">
    <property type="component" value="Unassembled WGS sequence"/>
</dbReference>
<name>A0ABD2MKC0_9CUCU</name>
<organism evidence="1 2">
    <name type="scientific">Cryptolaemus montrouzieri</name>
    <dbReference type="NCBI Taxonomy" id="559131"/>
    <lineage>
        <taxon>Eukaryota</taxon>
        <taxon>Metazoa</taxon>
        <taxon>Ecdysozoa</taxon>
        <taxon>Arthropoda</taxon>
        <taxon>Hexapoda</taxon>
        <taxon>Insecta</taxon>
        <taxon>Pterygota</taxon>
        <taxon>Neoptera</taxon>
        <taxon>Endopterygota</taxon>
        <taxon>Coleoptera</taxon>
        <taxon>Polyphaga</taxon>
        <taxon>Cucujiformia</taxon>
        <taxon>Coccinelloidea</taxon>
        <taxon>Coccinellidae</taxon>
        <taxon>Scymninae</taxon>
        <taxon>Scymnini</taxon>
        <taxon>Cryptolaemus</taxon>
    </lineage>
</organism>
<dbReference type="EMBL" id="JABFTP020000001">
    <property type="protein sequence ID" value="KAL3266812.1"/>
    <property type="molecule type" value="Genomic_DNA"/>
</dbReference>
<comment type="caution">
    <text evidence="1">The sequence shown here is derived from an EMBL/GenBank/DDBJ whole genome shotgun (WGS) entry which is preliminary data.</text>
</comment>
<evidence type="ECO:0000313" key="1">
    <source>
        <dbReference type="EMBL" id="KAL3266812.1"/>
    </source>
</evidence>
<gene>
    <name evidence="1" type="ORF">HHI36_010966</name>
</gene>
<proteinExistence type="predicted"/>